<keyword evidence="5 6" id="KW-0472">Membrane</keyword>
<accession>A0A841J9Z4</accession>
<dbReference type="GO" id="GO:0022857">
    <property type="term" value="F:transmembrane transporter activity"/>
    <property type="evidence" value="ECO:0007669"/>
    <property type="project" value="TreeGrafter"/>
</dbReference>
<keyword evidence="4 6" id="KW-1133">Transmembrane helix</keyword>
<evidence type="ECO:0000259" key="7">
    <source>
        <dbReference type="Pfam" id="PF02687"/>
    </source>
</evidence>
<feature type="domain" description="ABC3 transporter permease C-terminal" evidence="7">
    <location>
        <begin position="687"/>
        <end position="801"/>
    </location>
</feature>
<dbReference type="InterPro" id="IPR025857">
    <property type="entry name" value="MacB_PCD"/>
</dbReference>
<feature type="domain" description="MacB-like periplasmic core" evidence="8">
    <location>
        <begin position="20"/>
        <end position="234"/>
    </location>
</feature>
<dbReference type="GO" id="GO:0005886">
    <property type="term" value="C:plasma membrane"/>
    <property type="evidence" value="ECO:0007669"/>
    <property type="project" value="UniProtKB-SubCell"/>
</dbReference>
<organism evidence="9 10">
    <name type="scientific">Mucilaginibacter lappiensis</name>
    <dbReference type="NCBI Taxonomy" id="354630"/>
    <lineage>
        <taxon>Bacteria</taxon>
        <taxon>Pseudomonadati</taxon>
        <taxon>Bacteroidota</taxon>
        <taxon>Sphingobacteriia</taxon>
        <taxon>Sphingobacteriales</taxon>
        <taxon>Sphingobacteriaceae</taxon>
        <taxon>Mucilaginibacter</taxon>
    </lineage>
</organism>
<feature type="transmembrane region" description="Helical" evidence="6">
    <location>
        <begin position="21"/>
        <end position="42"/>
    </location>
</feature>
<gene>
    <name evidence="9" type="ORF">HDF22_001708</name>
</gene>
<feature type="domain" description="ABC3 transporter permease C-terminal" evidence="7">
    <location>
        <begin position="298"/>
        <end position="412"/>
    </location>
</feature>
<dbReference type="RefSeq" id="WP_183586884.1">
    <property type="nucleotide sequence ID" value="NZ_JACHCA010000004.1"/>
</dbReference>
<feature type="transmembrane region" description="Helical" evidence="6">
    <location>
        <begin position="685"/>
        <end position="709"/>
    </location>
</feature>
<dbReference type="PANTHER" id="PTHR30572">
    <property type="entry name" value="MEMBRANE COMPONENT OF TRANSPORTER-RELATED"/>
    <property type="match status" value="1"/>
</dbReference>
<comment type="subcellular location">
    <subcellularLocation>
        <location evidence="1">Cell membrane</location>
        <topology evidence="1">Multi-pass membrane protein</topology>
    </subcellularLocation>
</comment>
<feature type="transmembrane region" description="Helical" evidence="6">
    <location>
        <begin position="737"/>
        <end position="756"/>
    </location>
</feature>
<feature type="transmembrane region" description="Helical" evidence="6">
    <location>
        <begin position="434"/>
        <end position="455"/>
    </location>
</feature>
<evidence type="ECO:0000313" key="10">
    <source>
        <dbReference type="Proteomes" id="UP000548326"/>
    </source>
</evidence>
<comment type="caution">
    <text evidence="9">The sequence shown here is derived from an EMBL/GenBank/DDBJ whole genome shotgun (WGS) entry which is preliminary data.</text>
</comment>
<dbReference type="AlphaFoldDB" id="A0A841J9Z4"/>
<reference evidence="9 10" key="1">
    <citation type="submission" date="2020-08" db="EMBL/GenBank/DDBJ databases">
        <title>Genomic Encyclopedia of Type Strains, Phase IV (KMG-V): Genome sequencing to study the core and pangenomes of soil and plant-associated prokaryotes.</title>
        <authorList>
            <person name="Whitman W."/>
        </authorList>
    </citation>
    <scope>NUCLEOTIDE SEQUENCE [LARGE SCALE GENOMIC DNA]</scope>
    <source>
        <strain evidence="9 10">MP601</strain>
    </source>
</reference>
<evidence type="ECO:0000256" key="4">
    <source>
        <dbReference type="ARBA" id="ARBA00022989"/>
    </source>
</evidence>
<feature type="transmembrane region" description="Helical" evidence="6">
    <location>
        <begin position="771"/>
        <end position="791"/>
    </location>
</feature>
<dbReference type="PANTHER" id="PTHR30572:SF18">
    <property type="entry name" value="ABC-TYPE MACROLIDE FAMILY EXPORT SYSTEM PERMEASE COMPONENT 2"/>
    <property type="match status" value="1"/>
</dbReference>
<evidence type="ECO:0000256" key="2">
    <source>
        <dbReference type="ARBA" id="ARBA00022475"/>
    </source>
</evidence>
<dbReference type="Pfam" id="PF12704">
    <property type="entry name" value="MacB_PCD"/>
    <property type="match status" value="1"/>
</dbReference>
<evidence type="ECO:0000259" key="8">
    <source>
        <dbReference type="Pfam" id="PF12704"/>
    </source>
</evidence>
<evidence type="ECO:0000256" key="1">
    <source>
        <dbReference type="ARBA" id="ARBA00004651"/>
    </source>
</evidence>
<dbReference type="Proteomes" id="UP000548326">
    <property type="component" value="Unassembled WGS sequence"/>
</dbReference>
<dbReference type="InterPro" id="IPR003838">
    <property type="entry name" value="ABC3_permease_C"/>
</dbReference>
<keyword evidence="2" id="KW-1003">Cell membrane</keyword>
<protein>
    <submittedName>
        <fullName evidence="9">Putative ABC transport system permease protein</fullName>
    </submittedName>
</protein>
<feature type="transmembrane region" description="Helical" evidence="6">
    <location>
        <begin position="386"/>
        <end position="413"/>
    </location>
</feature>
<evidence type="ECO:0000256" key="5">
    <source>
        <dbReference type="ARBA" id="ARBA00023136"/>
    </source>
</evidence>
<feature type="transmembrane region" description="Helical" evidence="6">
    <location>
        <begin position="339"/>
        <end position="366"/>
    </location>
</feature>
<proteinExistence type="predicted"/>
<dbReference type="EMBL" id="JACHCA010000004">
    <property type="protein sequence ID" value="MBB6127600.1"/>
    <property type="molecule type" value="Genomic_DNA"/>
</dbReference>
<evidence type="ECO:0000256" key="6">
    <source>
        <dbReference type="SAM" id="Phobius"/>
    </source>
</evidence>
<evidence type="ECO:0000313" key="9">
    <source>
        <dbReference type="EMBL" id="MBB6127600.1"/>
    </source>
</evidence>
<feature type="transmembrane region" description="Helical" evidence="6">
    <location>
        <begin position="292"/>
        <end position="314"/>
    </location>
</feature>
<dbReference type="InterPro" id="IPR050250">
    <property type="entry name" value="Macrolide_Exporter_MacB"/>
</dbReference>
<keyword evidence="3 6" id="KW-0812">Transmembrane</keyword>
<sequence>MIKNYIKTAFRGLQKNKGFTAINILGLALGLATCLLIILYVVDELSYDHYNTKASRIYRVNEDLKLGDNSVKYAVCMPPLAKTLKTEYPYVENAVRLKNAGSWHVKKGNSNILENKLVYADPSLFDVFTLPMIEGSPSSALVEPNSIVITETTAKKYFNSLNVVGKTLVLNDNTPVKVTGVIRDIPRQSHFNFDFFLSMSTWADSRSNEWLRSDYNTYVLLKDPSDAKKLAASFPELLRKFSGAQMQADMNMSIEAFEKSGSFFRMNLIPLTDIHLKSSLSGELGPNGTTQYIYIFSAIAIFILLIACVNFMNLSTARSSNRAREVGVRKVLGSDRKHLIAQFLTESILVTFVATILAFIAALFLLPLFNQLSGKELAINSQSLVWIIPSLLFISLFVGAIAGAYPAFYLSAFQPVDVLKGKLAAGFKGGRLRSFLVIFQFSISIFLIIGTLVIYNQLNYIQTKNLGYNRNQVLIVQNVFELNKQAKVFKQEVKEIPGVMNATMTGFLPTSNWKSTAIYYKDATLDQKKSLFPQSWEVDEDYVKTLDMRMVAGRSFSKDMPTDSAGIILNESAAKFLGFNDVNKILYRGLGGKNTLDNVKQYHVVGIVKDFNFNSLRESIGPVVMTLAENTGALSIKVDTKNLPALLSQIKDRWKELSPNVQINYSFMDQEFDASYRTEQRTGQIFIVFTSLAIVIACLGLFGLAAYAAEQRTKEIGIRKVLGASVSAIAGMLSKDFIKLVFISILIATPAAWYLMNKWLQDFAYRINIQWWVMVLAGVAALFIAVITVSFQAIKAAIANPVESLKNE</sequence>
<name>A0A841J9Z4_9SPHI</name>
<evidence type="ECO:0000256" key="3">
    <source>
        <dbReference type="ARBA" id="ARBA00022692"/>
    </source>
</evidence>
<dbReference type="Pfam" id="PF02687">
    <property type="entry name" value="FtsX"/>
    <property type="match status" value="2"/>
</dbReference>